<proteinExistence type="predicted"/>
<evidence type="ECO:0000313" key="2">
    <source>
        <dbReference type="Proteomes" id="UP001148662"/>
    </source>
</evidence>
<sequence length="354" mass="39406">MPLDGHAYLVSQGWEGRGSGLRRDAISRPIVLAQKKTLSGIGKDRDEAFPFWDHVFNAAATAIKIKVYDSDSDDSEPSSADGLNLQRTTTGLISNRRPLTGTPVISGTATPTSESSSSSGISTPKVSVMTAAKQAAAKRTLYSMFYRGPILSSEFEQEIIAGTATEEGDRKVEEAVVEVTEVLGEVEIKEKVEKKKRKRDEVEAADEDERKRRKREKKRAKDGTRSDEIKPQADGKKSKSGKTSSSRQSDDEMLDGSSTDQEAKKLAKAERKRLRAEKRARKEERRRRRVEKVAALNPVQPKQDIEIEEMVGTVPSKPADILNESVRSRSAKADKKTKHKSDEKKVKERRKRKA</sequence>
<organism evidence="1 2">
    <name type="scientific">Phlebia brevispora</name>
    <dbReference type="NCBI Taxonomy" id="194682"/>
    <lineage>
        <taxon>Eukaryota</taxon>
        <taxon>Fungi</taxon>
        <taxon>Dikarya</taxon>
        <taxon>Basidiomycota</taxon>
        <taxon>Agaricomycotina</taxon>
        <taxon>Agaricomycetes</taxon>
        <taxon>Polyporales</taxon>
        <taxon>Meruliaceae</taxon>
        <taxon>Phlebia</taxon>
    </lineage>
</organism>
<dbReference type="EMBL" id="JANHOG010001083">
    <property type="protein sequence ID" value="KAJ3544614.1"/>
    <property type="molecule type" value="Genomic_DNA"/>
</dbReference>
<protein>
    <submittedName>
        <fullName evidence="1">Uncharacterized protein</fullName>
    </submittedName>
</protein>
<accession>A0ACC1SR23</accession>
<name>A0ACC1SR23_9APHY</name>
<keyword evidence="2" id="KW-1185">Reference proteome</keyword>
<comment type="caution">
    <text evidence="1">The sequence shown here is derived from an EMBL/GenBank/DDBJ whole genome shotgun (WGS) entry which is preliminary data.</text>
</comment>
<dbReference type="Proteomes" id="UP001148662">
    <property type="component" value="Unassembled WGS sequence"/>
</dbReference>
<evidence type="ECO:0000313" key="1">
    <source>
        <dbReference type="EMBL" id="KAJ3544614.1"/>
    </source>
</evidence>
<gene>
    <name evidence="1" type="ORF">NM688_g5722</name>
</gene>
<reference evidence="1" key="1">
    <citation type="submission" date="2022-07" db="EMBL/GenBank/DDBJ databases">
        <title>Genome Sequence of Phlebia brevispora.</title>
        <authorList>
            <person name="Buettner E."/>
        </authorList>
    </citation>
    <scope>NUCLEOTIDE SEQUENCE</scope>
    <source>
        <strain evidence="1">MPL23</strain>
    </source>
</reference>